<comment type="caution">
    <text evidence="2">The sequence shown here is derived from an EMBL/GenBank/DDBJ whole genome shotgun (WGS) entry which is preliminary data.</text>
</comment>
<reference evidence="2 3" key="1">
    <citation type="submission" date="2024-06" db="EMBL/GenBank/DDBJ databases">
        <title>Sorghum-associated microbial communities from plants grown in Nebraska, USA.</title>
        <authorList>
            <person name="Schachtman D."/>
        </authorList>
    </citation>
    <scope>NUCLEOTIDE SEQUENCE [LARGE SCALE GENOMIC DNA]</scope>
    <source>
        <strain evidence="2 3">736</strain>
    </source>
</reference>
<keyword evidence="3" id="KW-1185">Reference proteome</keyword>
<gene>
    <name evidence="2" type="ORF">ABIA69_004235</name>
</gene>
<dbReference type="EMBL" id="JBEPSB010000030">
    <property type="protein sequence ID" value="MET4563042.1"/>
    <property type="molecule type" value="Genomic_DNA"/>
</dbReference>
<name>A0ABV2PQ35_9BACI</name>
<protein>
    <submittedName>
        <fullName evidence="2">Uncharacterized protein</fullName>
    </submittedName>
</protein>
<evidence type="ECO:0000256" key="1">
    <source>
        <dbReference type="SAM" id="Phobius"/>
    </source>
</evidence>
<evidence type="ECO:0000313" key="3">
    <source>
        <dbReference type="Proteomes" id="UP001549363"/>
    </source>
</evidence>
<keyword evidence="1" id="KW-1133">Transmembrane helix</keyword>
<proteinExistence type="predicted"/>
<keyword evidence="1" id="KW-0472">Membrane</keyword>
<dbReference type="Proteomes" id="UP001549363">
    <property type="component" value="Unassembled WGS sequence"/>
</dbReference>
<organism evidence="2 3">
    <name type="scientific">Lysinibacillus parviboronicapiens</name>
    <dbReference type="NCBI Taxonomy" id="436516"/>
    <lineage>
        <taxon>Bacteria</taxon>
        <taxon>Bacillati</taxon>
        <taxon>Bacillota</taxon>
        <taxon>Bacilli</taxon>
        <taxon>Bacillales</taxon>
        <taxon>Bacillaceae</taxon>
        <taxon>Lysinibacillus</taxon>
    </lineage>
</organism>
<accession>A0ABV2PQ35</accession>
<evidence type="ECO:0000313" key="2">
    <source>
        <dbReference type="EMBL" id="MET4563042.1"/>
    </source>
</evidence>
<sequence>MLKLIVFSVIMFSGWLLIDKYLYKRFQIQKQANG</sequence>
<feature type="transmembrane region" description="Helical" evidence="1">
    <location>
        <begin position="6"/>
        <end position="23"/>
    </location>
</feature>
<keyword evidence="1" id="KW-0812">Transmembrane</keyword>